<name>A0A840CXF7_9BACE</name>
<evidence type="ECO:0000313" key="4">
    <source>
        <dbReference type="EMBL" id="MBB4044560.1"/>
    </source>
</evidence>
<evidence type="ECO:0000259" key="2">
    <source>
        <dbReference type="Pfam" id="PF04773"/>
    </source>
</evidence>
<dbReference type="Gene3D" id="3.55.50.30">
    <property type="match status" value="1"/>
</dbReference>
<sequence>MESLKETFKIAKVLASLFTRSSTPGEEKDYHDWIAESEENERIAKQVLNPENYEENKLLLSEFPSREAWGKISPLLGNNYSTNSFSKKGWLYAAIIILLLIPASYLIYNNIASEEIKEISPGKRGANLILADGNTLDISPETYNKLEYSMQVFIINKEGINYQTPKNKPQIKASTNTLLTQQGMECNITLSDGTKIHLNAQSRLTYPICFSGENRVVHVEGEAYFDVAHDSERPFIVKTPHTSIEVTGTSFNVRAYNDESIESTTLVSGGIKIACGKKEVELTPNQHFVYNKASRQTSLEDVNTELYTSWKSGAFIFMNVPLDNIMSYLSKWYGFNYTFDDEFAKDIRIGAYLNRYESMNPIIDMIKSLNLVDIKQQDEVIHISKKQKQ</sequence>
<keyword evidence="1" id="KW-0812">Transmembrane</keyword>
<feature type="domain" description="Protein FecR C-terminal" evidence="3">
    <location>
        <begin position="315"/>
        <end position="383"/>
    </location>
</feature>
<keyword evidence="5" id="KW-1185">Reference proteome</keyword>
<dbReference type="EMBL" id="JACIER010000009">
    <property type="protein sequence ID" value="MBB4044560.1"/>
    <property type="molecule type" value="Genomic_DNA"/>
</dbReference>
<comment type="caution">
    <text evidence="4">The sequence shown here is derived from an EMBL/GenBank/DDBJ whole genome shotgun (WGS) entry which is preliminary data.</text>
</comment>
<gene>
    <name evidence="4" type="ORF">GGR06_002355</name>
</gene>
<protein>
    <recommendedName>
        <fullName evidence="6">FecR family protein</fullName>
    </recommendedName>
</protein>
<dbReference type="Proteomes" id="UP000560658">
    <property type="component" value="Unassembled WGS sequence"/>
</dbReference>
<keyword evidence="1" id="KW-1133">Transmembrane helix</keyword>
<dbReference type="GO" id="GO:0016989">
    <property type="term" value="F:sigma factor antagonist activity"/>
    <property type="evidence" value="ECO:0007669"/>
    <property type="project" value="TreeGrafter"/>
</dbReference>
<accession>A0A840CXF7</accession>
<evidence type="ECO:0008006" key="6">
    <source>
        <dbReference type="Google" id="ProtNLM"/>
    </source>
</evidence>
<dbReference type="Pfam" id="PF16344">
    <property type="entry name" value="FecR_C"/>
    <property type="match status" value="1"/>
</dbReference>
<reference evidence="4" key="1">
    <citation type="submission" date="2020-08" db="EMBL/GenBank/DDBJ databases">
        <title>Genomic Encyclopedia of Type Strains, Phase IV (KMG-IV): sequencing the most valuable type-strain genomes for metagenomic binning, comparative biology and taxonomic classification.</title>
        <authorList>
            <person name="Goeker M."/>
        </authorList>
    </citation>
    <scope>NUCLEOTIDE SEQUENCE [LARGE SCALE GENOMIC DNA]</scope>
    <source>
        <strain evidence="4">DSM 105720</strain>
    </source>
</reference>
<feature type="domain" description="FecR protein" evidence="2">
    <location>
        <begin position="177"/>
        <end position="262"/>
    </location>
</feature>
<dbReference type="InterPro" id="IPR032508">
    <property type="entry name" value="FecR_C"/>
</dbReference>
<feature type="transmembrane region" description="Helical" evidence="1">
    <location>
        <begin position="89"/>
        <end position="108"/>
    </location>
</feature>
<dbReference type="InterPro" id="IPR012373">
    <property type="entry name" value="Ferrdict_sens_TM"/>
</dbReference>
<evidence type="ECO:0000259" key="3">
    <source>
        <dbReference type="Pfam" id="PF16344"/>
    </source>
</evidence>
<keyword evidence="1" id="KW-0472">Membrane</keyword>
<dbReference type="FunFam" id="2.60.120.1440:FF:000001">
    <property type="entry name" value="Putative anti-sigma factor"/>
    <property type="match status" value="1"/>
</dbReference>
<dbReference type="Pfam" id="PF04773">
    <property type="entry name" value="FecR"/>
    <property type="match status" value="1"/>
</dbReference>
<dbReference type="InterPro" id="IPR006860">
    <property type="entry name" value="FecR"/>
</dbReference>
<dbReference type="AlphaFoldDB" id="A0A840CXF7"/>
<dbReference type="PANTHER" id="PTHR30273:SF2">
    <property type="entry name" value="PROTEIN FECR"/>
    <property type="match status" value="1"/>
</dbReference>
<evidence type="ECO:0000256" key="1">
    <source>
        <dbReference type="SAM" id="Phobius"/>
    </source>
</evidence>
<dbReference type="RefSeq" id="WP_183208733.1">
    <property type="nucleotide sequence ID" value="NZ_JACIER010000009.1"/>
</dbReference>
<dbReference type="Gene3D" id="2.60.120.1440">
    <property type="match status" value="1"/>
</dbReference>
<organism evidence="4 5">
    <name type="scientific">Bacteroides reticulotermitis</name>
    <dbReference type="NCBI Taxonomy" id="1133319"/>
    <lineage>
        <taxon>Bacteria</taxon>
        <taxon>Pseudomonadati</taxon>
        <taxon>Bacteroidota</taxon>
        <taxon>Bacteroidia</taxon>
        <taxon>Bacteroidales</taxon>
        <taxon>Bacteroidaceae</taxon>
        <taxon>Bacteroides</taxon>
    </lineage>
</organism>
<proteinExistence type="predicted"/>
<dbReference type="PANTHER" id="PTHR30273">
    <property type="entry name" value="PERIPLASMIC SIGNAL SENSOR AND SIGMA FACTOR ACTIVATOR FECR-RELATED"/>
    <property type="match status" value="1"/>
</dbReference>
<evidence type="ECO:0000313" key="5">
    <source>
        <dbReference type="Proteomes" id="UP000560658"/>
    </source>
</evidence>